<evidence type="ECO:0000259" key="10">
    <source>
        <dbReference type="Pfam" id="PF00924"/>
    </source>
</evidence>
<name>A0A855X3Q1_9BACT</name>
<organism evidence="12 13">
    <name type="scientific">candidate division GN15 bacterium</name>
    <dbReference type="NCBI Taxonomy" id="2072418"/>
    <lineage>
        <taxon>Bacteria</taxon>
        <taxon>candidate division GN15</taxon>
    </lineage>
</organism>
<feature type="transmembrane region" description="Helical" evidence="8">
    <location>
        <begin position="145"/>
        <end position="166"/>
    </location>
</feature>
<feature type="transmembrane region" description="Helical" evidence="8">
    <location>
        <begin position="309"/>
        <end position="327"/>
    </location>
</feature>
<keyword evidence="6 8" id="KW-0472">Membrane</keyword>
<evidence type="ECO:0000256" key="1">
    <source>
        <dbReference type="ARBA" id="ARBA00004651"/>
    </source>
</evidence>
<evidence type="ECO:0000256" key="9">
    <source>
        <dbReference type="SAM" id="SignalP"/>
    </source>
</evidence>
<dbReference type="SUPFAM" id="SSF50182">
    <property type="entry name" value="Sm-like ribonucleoproteins"/>
    <property type="match status" value="1"/>
</dbReference>
<dbReference type="Gene3D" id="3.30.70.100">
    <property type="match status" value="1"/>
</dbReference>
<dbReference type="GO" id="GO:0008381">
    <property type="term" value="F:mechanosensitive monoatomic ion channel activity"/>
    <property type="evidence" value="ECO:0007669"/>
    <property type="project" value="InterPro"/>
</dbReference>
<dbReference type="InterPro" id="IPR049278">
    <property type="entry name" value="MS_channel_C"/>
</dbReference>
<comment type="similarity">
    <text evidence="2">Belongs to the MscS (TC 1.A.23) family.</text>
</comment>
<keyword evidence="4 8" id="KW-0812">Transmembrane</keyword>
<dbReference type="Gene3D" id="2.30.30.60">
    <property type="match status" value="1"/>
</dbReference>
<feature type="signal peptide" evidence="9">
    <location>
        <begin position="1"/>
        <end position="26"/>
    </location>
</feature>
<dbReference type="Pfam" id="PF00924">
    <property type="entry name" value="MS_channel_2nd"/>
    <property type="match status" value="1"/>
</dbReference>
<accession>A0A855X3Q1</accession>
<dbReference type="InterPro" id="IPR010920">
    <property type="entry name" value="LSM_dom_sf"/>
</dbReference>
<keyword evidence="9" id="KW-0732">Signal</keyword>
<dbReference type="Pfam" id="PF21082">
    <property type="entry name" value="MS_channel_3rd"/>
    <property type="match status" value="1"/>
</dbReference>
<proteinExistence type="inferred from homology"/>
<dbReference type="EMBL" id="PQAP01000008">
    <property type="protein sequence ID" value="PWB75542.1"/>
    <property type="molecule type" value="Genomic_DNA"/>
</dbReference>
<evidence type="ECO:0000256" key="7">
    <source>
        <dbReference type="SAM" id="MobiDB-lite"/>
    </source>
</evidence>
<evidence type="ECO:0000259" key="11">
    <source>
        <dbReference type="Pfam" id="PF21082"/>
    </source>
</evidence>
<feature type="chain" id="PRO_5032824264" evidence="9">
    <location>
        <begin position="27"/>
        <end position="558"/>
    </location>
</feature>
<keyword evidence="5 8" id="KW-1133">Transmembrane helix</keyword>
<sequence length="558" mass="61568">MGKLLVSVRFATVLSLAILAAGRGVATTNSPSAVDSSGAPVIVGSDTLFVVSAKILSFSPQDRAKAISGKLERLIDDRSITPDSISVLETEAGSEIVAGDMTIMTVTDADASVSGMDRAALGATILNRIRTTVELSRSEHSFKTILMAAIYALVTLIVLLIVLWGLKRLFGFAYATLQAWQGSRLRTLRFQNLEILSAEKATRALIRLARFLRFVVTAVLLYAAASLILGFFPQTKYVSAFLAERLWALIRPVVMAVVNYLPNLVVAVFLLVLSFYAIRLLRLFFDSVKAGRITLPGFYVEWTDTTYKIVRLAVIALFVVLLFPYLPGSNSPAFKGVSIFVGLLFSLGSTSIIANMVAGVILTYMRPFKLDDRVKIADTVGDVVEKTILVTRVRTVKNVLITIPNAMVLSSHIVNYSSSDNIDPLILHTTVTIGYDAPWRKVHELLIAAAYATDHIRKEPKAFVLQTALDDFYVRYELNAFTDSPREMSNTYSQLHQNIQDRFNESGLEIMSPHYRAVRDGGDPAIPSEYDGVSGEGKPFRVRYTPGHEKQEDRNRNI</sequence>
<comment type="caution">
    <text evidence="12">The sequence shown here is derived from an EMBL/GenBank/DDBJ whole genome shotgun (WGS) entry which is preliminary data.</text>
</comment>
<feature type="domain" description="Mechanosensitive ion channel MscS C-terminal" evidence="11">
    <location>
        <begin position="429"/>
        <end position="510"/>
    </location>
</feature>
<evidence type="ECO:0000256" key="3">
    <source>
        <dbReference type="ARBA" id="ARBA00022475"/>
    </source>
</evidence>
<comment type="subcellular location">
    <subcellularLocation>
        <location evidence="1">Cell membrane</location>
        <topology evidence="1">Multi-pass membrane protein</topology>
    </subcellularLocation>
</comment>
<dbReference type="GO" id="GO:0005886">
    <property type="term" value="C:plasma membrane"/>
    <property type="evidence" value="ECO:0007669"/>
    <property type="project" value="UniProtKB-SubCell"/>
</dbReference>
<evidence type="ECO:0000313" key="12">
    <source>
        <dbReference type="EMBL" id="PWB75542.1"/>
    </source>
</evidence>
<feature type="transmembrane region" description="Helical" evidence="8">
    <location>
        <begin position="211"/>
        <end position="233"/>
    </location>
</feature>
<evidence type="ECO:0000256" key="6">
    <source>
        <dbReference type="ARBA" id="ARBA00023136"/>
    </source>
</evidence>
<dbReference type="InterPro" id="IPR006685">
    <property type="entry name" value="MscS_channel_2nd"/>
</dbReference>
<dbReference type="InterPro" id="IPR023408">
    <property type="entry name" value="MscS_beta-dom_sf"/>
</dbReference>
<gene>
    <name evidence="12" type="ORF">C3F09_01900</name>
</gene>
<dbReference type="PANTHER" id="PTHR30221:SF18">
    <property type="entry name" value="SLL0590 PROTEIN"/>
    <property type="match status" value="1"/>
</dbReference>
<dbReference type="InterPro" id="IPR045275">
    <property type="entry name" value="MscS_archaea/bacteria_type"/>
</dbReference>
<dbReference type="Proteomes" id="UP000250918">
    <property type="component" value="Unassembled WGS sequence"/>
</dbReference>
<evidence type="ECO:0000256" key="2">
    <source>
        <dbReference type="ARBA" id="ARBA00008017"/>
    </source>
</evidence>
<reference evidence="12 13" key="1">
    <citation type="journal article" date="2018" name="ISME J.">
        <title>A methanotrophic archaeon couples anaerobic oxidation of methane to Fe(III) reduction.</title>
        <authorList>
            <person name="Cai C."/>
            <person name="Leu A.O."/>
            <person name="Xie G.J."/>
            <person name="Guo J."/>
            <person name="Feng Y."/>
            <person name="Zhao J.X."/>
            <person name="Tyson G.W."/>
            <person name="Yuan Z."/>
            <person name="Hu S."/>
        </authorList>
    </citation>
    <scope>NUCLEOTIDE SEQUENCE [LARGE SCALE GENOMIC DNA]</scope>
    <source>
        <strain evidence="12">FeB_12</strain>
    </source>
</reference>
<keyword evidence="3" id="KW-1003">Cell membrane</keyword>
<protein>
    <submittedName>
        <fullName evidence="12">Mechanosensitive ion channel protein</fullName>
    </submittedName>
</protein>
<evidence type="ECO:0000256" key="5">
    <source>
        <dbReference type="ARBA" id="ARBA00022989"/>
    </source>
</evidence>
<feature type="transmembrane region" description="Helical" evidence="8">
    <location>
        <begin position="339"/>
        <end position="365"/>
    </location>
</feature>
<feature type="compositionally biased region" description="Basic and acidic residues" evidence="7">
    <location>
        <begin position="546"/>
        <end position="558"/>
    </location>
</feature>
<feature type="region of interest" description="Disordered" evidence="7">
    <location>
        <begin position="521"/>
        <end position="558"/>
    </location>
</feature>
<evidence type="ECO:0000256" key="4">
    <source>
        <dbReference type="ARBA" id="ARBA00022692"/>
    </source>
</evidence>
<dbReference type="InterPro" id="IPR011066">
    <property type="entry name" value="MscS_channel_C_sf"/>
</dbReference>
<evidence type="ECO:0000256" key="8">
    <source>
        <dbReference type="SAM" id="Phobius"/>
    </source>
</evidence>
<dbReference type="PANTHER" id="PTHR30221">
    <property type="entry name" value="SMALL-CONDUCTANCE MECHANOSENSITIVE CHANNEL"/>
    <property type="match status" value="1"/>
</dbReference>
<dbReference type="AlphaFoldDB" id="A0A855X3Q1"/>
<feature type="transmembrane region" description="Helical" evidence="8">
    <location>
        <begin position="253"/>
        <end position="278"/>
    </location>
</feature>
<dbReference type="SUPFAM" id="SSF82689">
    <property type="entry name" value="Mechanosensitive channel protein MscS (YggB), C-terminal domain"/>
    <property type="match status" value="1"/>
</dbReference>
<evidence type="ECO:0000313" key="13">
    <source>
        <dbReference type="Proteomes" id="UP000250918"/>
    </source>
</evidence>
<feature type="domain" description="Mechanosensitive ion channel MscS" evidence="10">
    <location>
        <begin position="352"/>
        <end position="417"/>
    </location>
</feature>